<keyword evidence="3 5" id="KW-1133">Transmembrane helix</keyword>
<evidence type="ECO:0000256" key="1">
    <source>
        <dbReference type="ARBA" id="ARBA00004141"/>
    </source>
</evidence>
<evidence type="ECO:0000259" key="6">
    <source>
        <dbReference type="Pfam" id="PF12698"/>
    </source>
</evidence>
<feature type="transmembrane region" description="Helical" evidence="5">
    <location>
        <begin position="236"/>
        <end position="256"/>
    </location>
</feature>
<evidence type="ECO:0000313" key="7">
    <source>
        <dbReference type="EMBL" id="REE56299.1"/>
    </source>
</evidence>
<evidence type="ECO:0000256" key="5">
    <source>
        <dbReference type="SAM" id="Phobius"/>
    </source>
</evidence>
<dbReference type="Pfam" id="PF12698">
    <property type="entry name" value="ABC2_membrane_3"/>
    <property type="match status" value="1"/>
</dbReference>
<evidence type="ECO:0000313" key="8">
    <source>
        <dbReference type="Proteomes" id="UP000256304"/>
    </source>
</evidence>
<feature type="transmembrane region" description="Helical" evidence="5">
    <location>
        <begin position="276"/>
        <end position="297"/>
    </location>
</feature>
<organism evidence="7 8">
    <name type="scientific">Paenibacillus taihuensis</name>
    <dbReference type="NCBI Taxonomy" id="1156355"/>
    <lineage>
        <taxon>Bacteria</taxon>
        <taxon>Bacillati</taxon>
        <taxon>Bacillota</taxon>
        <taxon>Bacilli</taxon>
        <taxon>Bacillales</taxon>
        <taxon>Paenibacillaceae</taxon>
        <taxon>Paenibacillus</taxon>
    </lineage>
</organism>
<dbReference type="Proteomes" id="UP000256304">
    <property type="component" value="Unassembled WGS sequence"/>
</dbReference>
<keyword evidence="2 5" id="KW-0812">Transmembrane</keyword>
<dbReference type="EMBL" id="QTTN01000065">
    <property type="protein sequence ID" value="REE56299.1"/>
    <property type="molecule type" value="Genomic_DNA"/>
</dbReference>
<dbReference type="PANTHER" id="PTHR43077">
    <property type="entry name" value="TRANSPORT PERMEASE YVFS-RELATED"/>
    <property type="match status" value="1"/>
</dbReference>
<feature type="transmembrane region" description="Helical" evidence="5">
    <location>
        <begin position="304"/>
        <end position="323"/>
    </location>
</feature>
<feature type="transmembrane region" description="Helical" evidence="5">
    <location>
        <begin position="205"/>
        <end position="224"/>
    </location>
</feature>
<accession>A0A3D9Q0G2</accession>
<feature type="domain" description="ABC-2 type transporter transmembrane" evidence="6">
    <location>
        <begin position="7"/>
        <end position="337"/>
    </location>
</feature>
<evidence type="ECO:0000256" key="2">
    <source>
        <dbReference type="ARBA" id="ARBA00022692"/>
    </source>
</evidence>
<dbReference type="GO" id="GO:0016020">
    <property type="term" value="C:membrane"/>
    <property type="evidence" value="ECO:0007669"/>
    <property type="project" value="UniProtKB-SubCell"/>
</dbReference>
<evidence type="ECO:0000256" key="3">
    <source>
        <dbReference type="ARBA" id="ARBA00022989"/>
    </source>
</evidence>
<sequence>MALFKQKAVWIGLLAVFIVLAVFGVAMMGSVLGAKPKDLPVALVVQDQAVSLPNGKSLNVGAMAQEKLLANKELPIAWHLVSTEAEAKQGLDQEEYYGAFVLPADLSSGVASLMSDNPKPATVRILANEGMSVQASTAVKQILGQIALGISSELSKQVLHMVSQNSDVKVIPVGMAGALLAPFQVQEQTVHPIGTNNASGNAPGMLTQIMWIGSLVVSLILMFASQKALASGGRRFGVLLTQAVTGLVFVVLASGFLVWMSKTWYGMSLVDASGTWIALMLGGAAFFLLQSALLSWIGMPAMPILVLLMFFSLPVVNIAPEFLPQTTHDWLYEWTPFRFVAGELRHSMYFADASISSSSNITVLWYIAAASLVVKLVSSFRKVKVRTVEVSHTETA</sequence>
<proteinExistence type="predicted"/>
<keyword evidence="4 5" id="KW-0472">Membrane</keyword>
<dbReference type="GO" id="GO:0140359">
    <property type="term" value="F:ABC-type transporter activity"/>
    <property type="evidence" value="ECO:0007669"/>
    <property type="project" value="InterPro"/>
</dbReference>
<name>A0A3D9Q0G2_9BACL</name>
<dbReference type="Gene3D" id="3.40.1710.10">
    <property type="entry name" value="abc type-2 transporter like domain"/>
    <property type="match status" value="1"/>
</dbReference>
<dbReference type="InterPro" id="IPR013525">
    <property type="entry name" value="ABC2_TM"/>
</dbReference>
<reference evidence="7 8" key="1">
    <citation type="submission" date="2018-08" db="EMBL/GenBank/DDBJ databases">
        <title>Genomic Encyclopedia of Type Strains, Phase III (KMG-III): the genomes of soil and plant-associated and newly described type strains.</title>
        <authorList>
            <person name="Whitman W."/>
        </authorList>
    </citation>
    <scope>NUCLEOTIDE SEQUENCE [LARGE SCALE GENOMIC DNA]</scope>
    <source>
        <strain evidence="7 8">CGMCC 1.10966</strain>
    </source>
</reference>
<comment type="caution">
    <text evidence="7">The sequence shown here is derived from an EMBL/GenBank/DDBJ whole genome shotgun (WGS) entry which is preliminary data.</text>
</comment>
<dbReference type="PANTHER" id="PTHR43077:SF5">
    <property type="entry name" value="PHAGE INFECTION PROTEIN"/>
    <property type="match status" value="1"/>
</dbReference>
<evidence type="ECO:0000256" key="4">
    <source>
        <dbReference type="ARBA" id="ARBA00023136"/>
    </source>
</evidence>
<keyword evidence="8" id="KW-1185">Reference proteome</keyword>
<feature type="transmembrane region" description="Helical" evidence="5">
    <location>
        <begin position="358"/>
        <end position="377"/>
    </location>
</feature>
<protein>
    <submittedName>
        <fullName evidence="7">YhgE/Pip-like protein</fullName>
    </submittedName>
</protein>
<dbReference type="InterPro" id="IPR051328">
    <property type="entry name" value="T7SS_ABC-Transporter"/>
</dbReference>
<dbReference type="RefSeq" id="WP_116192679.1">
    <property type="nucleotide sequence ID" value="NZ_QTTN01000065.1"/>
</dbReference>
<dbReference type="OrthoDB" id="2406134at2"/>
<dbReference type="AlphaFoldDB" id="A0A3D9Q0G2"/>
<gene>
    <name evidence="7" type="ORF">A8990_16512</name>
</gene>
<comment type="subcellular location">
    <subcellularLocation>
        <location evidence="1">Membrane</location>
        <topology evidence="1">Multi-pass membrane protein</topology>
    </subcellularLocation>
</comment>